<keyword evidence="1" id="KW-0479">Metal-binding</keyword>
<protein>
    <recommendedName>
        <fullName evidence="3">C2H2-type domain-containing protein</fullName>
    </recommendedName>
</protein>
<dbReference type="SMART" id="SM00355">
    <property type="entry name" value="ZnF_C2H2"/>
    <property type="match status" value="2"/>
</dbReference>
<keyword evidence="1" id="KW-0862">Zinc</keyword>
<keyword evidence="1" id="KW-0863">Zinc-finger</keyword>
<evidence type="ECO:0000313" key="4">
    <source>
        <dbReference type="EMBL" id="KAF9802816.1"/>
    </source>
</evidence>
<evidence type="ECO:0000259" key="3">
    <source>
        <dbReference type="PROSITE" id="PS50157"/>
    </source>
</evidence>
<name>A0A8H7TXC7_9APHY</name>
<dbReference type="Pfam" id="PF12874">
    <property type="entry name" value="zf-met"/>
    <property type="match status" value="1"/>
</dbReference>
<dbReference type="PROSITE" id="PS50157">
    <property type="entry name" value="ZINC_FINGER_C2H2_2"/>
    <property type="match status" value="1"/>
</dbReference>
<evidence type="ECO:0000256" key="2">
    <source>
        <dbReference type="SAM" id="MobiDB-lite"/>
    </source>
</evidence>
<dbReference type="SUPFAM" id="SSF57667">
    <property type="entry name" value="beta-beta-alpha zinc fingers"/>
    <property type="match status" value="1"/>
</dbReference>
<comment type="caution">
    <text evidence="4">The sequence shown here is derived from an EMBL/GenBank/DDBJ whole genome shotgun (WGS) entry which is preliminary data.</text>
</comment>
<evidence type="ECO:0000313" key="5">
    <source>
        <dbReference type="Proteomes" id="UP000639403"/>
    </source>
</evidence>
<dbReference type="InterPro" id="IPR013087">
    <property type="entry name" value="Znf_C2H2_type"/>
</dbReference>
<dbReference type="Proteomes" id="UP000639403">
    <property type="component" value="Unassembled WGS sequence"/>
</dbReference>
<dbReference type="AlphaFoldDB" id="A0A8H7TXC7"/>
<dbReference type="Gene3D" id="3.30.160.60">
    <property type="entry name" value="Classic Zinc Finger"/>
    <property type="match status" value="1"/>
</dbReference>
<accession>A0A8H7TXC7</accession>
<sequence length="241" mass="27024">MQDRYSVLLLDMASIHDHDATVLGTNNPGLLEPVPEGDWLEVPEGPLQDDPFVEGYWSDEDEDDQQQQQQHYHHHHHHDSDEDSGSDSDYGYTSDNDDDESTGNGEPTHAHQSEEEDNSSDTLATPPPQDDVHGSVEEIAQPQQPDDTLGVYPLGDRFACPICRLTFGHPNEAKRHLITLHGKKKFQCPACDRCFNRRDAFKRHFEGKTLGACKNFMATTLLPTESLSTFDASRYVVVVAP</sequence>
<evidence type="ECO:0000256" key="1">
    <source>
        <dbReference type="PROSITE-ProRule" id="PRU00042"/>
    </source>
</evidence>
<feature type="region of interest" description="Disordered" evidence="2">
    <location>
        <begin position="20"/>
        <end position="134"/>
    </location>
</feature>
<gene>
    <name evidence="4" type="ORF">IEO21_09821</name>
</gene>
<proteinExistence type="predicted"/>
<dbReference type="InterPro" id="IPR036236">
    <property type="entry name" value="Znf_C2H2_sf"/>
</dbReference>
<reference evidence="4" key="2">
    <citation type="journal article" name="Front. Microbiol.">
        <title>Degradative Capacity of Two Strains of Rhodonia placenta: From Phenotype to Genotype.</title>
        <authorList>
            <person name="Kolle M."/>
            <person name="Horta M.A.C."/>
            <person name="Nowrousian M."/>
            <person name="Ohm R.A."/>
            <person name="Benz J.P."/>
            <person name="Pilgard A."/>
        </authorList>
    </citation>
    <scope>NUCLEOTIDE SEQUENCE</scope>
    <source>
        <strain evidence="4">FPRL280</strain>
    </source>
</reference>
<dbReference type="GO" id="GO:0008270">
    <property type="term" value="F:zinc ion binding"/>
    <property type="evidence" value="ECO:0007669"/>
    <property type="project" value="UniProtKB-KW"/>
</dbReference>
<dbReference type="EMBL" id="JADOXO010000552">
    <property type="protein sequence ID" value="KAF9802816.1"/>
    <property type="molecule type" value="Genomic_DNA"/>
</dbReference>
<organism evidence="4 5">
    <name type="scientific">Rhodonia placenta</name>
    <dbReference type="NCBI Taxonomy" id="104341"/>
    <lineage>
        <taxon>Eukaryota</taxon>
        <taxon>Fungi</taxon>
        <taxon>Dikarya</taxon>
        <taxon>Basidiomycota</taxon>
        <taxon>Agaricomycotina</taxon>
        <taxon>Agaricomycetes</taxon>
        <taxon>Polyporales</taxon>
        <taxon>Adustoporiaceae</taxon>
        <taxon>Rhodonia</taxon>
    </lineage>
</organism>
<reference evidence="4" key="1">
    <citation type="submission" date="2020-11" db="EMBL/GenBank/DDBJ databases">
        <authorList>
            <person name="Koelle M."/>
            <person name="Horta M.A.C."/>
            <person name="Nowrousian M."/>
            <person name="Ohm R.A."/>
            <person name="Benz P."/>
            <person name="Pilgard A."/>
        </authorList>
    </citation>
    <scope>NUCLEOTIDE SEQUENCE</scope>
    <source>
        <strain evidence="4">FPRL280</strain>
    </source>
</reference>
<feature type="domain" description="C2H2-type" evidence="3">
    <location>
        <begin position="186"/>
        <end position="204"/>
    </location>
</feature>